<organism evidence="1 2">
    <name type="scientific">Perspicuibacillus lycopersici</name>
    <dbReference type="NCBI Taxonomy" id="1325689"/>
    <lineage>
        <taxon>Bacteria</taxon>
        <taxon>Bacillati</taxon>
        <taxon>Bacillota</taxon>
        <taxon>Bacilli</taxon>
        <taxon>Bacillales</taxon>
        <taxon>Bacillaceae</taxon>
        <taxon>Perspicuibacillus</taxon>
    </lineage>
</organism>
<keyword evidence="2" id="KW-1185">Reference proteome</keyword>
<gene>
    <name evidence="1" type="ORF">OEV98_13850</name>
</gene>
<evidence type="ECO:0000313" key="2">
    <source>
        <dbReference type="Proteomes" id="UP001209318"/>
    </source>
</evidence>
<accession>A0AAE3LTW6</accession>
<dbReference type="AlphaFoldDB" id="A0AAE3LTW6"/>
<comment type="caution">
    <text evidence="1">The sequence shown here is derived from an EMBL/GenBank/DDBJ whole genome shotgun (WGS) entry which is preliminary data.</text>
</comment>
<sequence length="59" mass="7188">MKDYHFCATCIHFMVEKTDKGTGYRCKRLGYETHPKYKFNCWNPKEHIIKLMEKEKTTE</sequence>
<dbReference type="RefSeq" id="WP_263073924.1">
    <property type="nucleotide sequence ID" value="NZ_JAOUSF010000004.1"/>
</dbReference>
<proteinExistence type="predicted"/>
<protein>
    <submittedName>
        <fullName evidence="1">Uncharacterized protein</fullName>
    </submittedName>
</protein>
<name>A0AAE3LTW6_9BACI</name>
<evidence type="ECO:0000313" key="1">
    <source>
        <dbReference type="EMBL" id="MCU9614623.1"/>
    </source>
</evidence>
<reference evidence="1" key="1">
    <citation type="submission" date="2022-10" db="EMBL/GenBank/DDBJ databases">
        <title>Description of Fervidibacillus gen. nov. in the family Fervidibacillaceae fam. nov. with two species, Fervidibacillus albus sp. nov., and Fervidibacillus halotolerans sp. nov., isolated from tidal flat sediments.</title>
        <authorList>
            <person name="Kwon K.K."/>
            <person name="Yang S.-H."/>
        </authorList>
    </citation>
    <scope>NUCLEOTIDE SEQUENCE</scope>
    <source>
        <strain evidence="1">JCM 19140</strain>
    </source>
</reference>
<dbReference type="EMBL" id="JAOUSF010000004">
    <property type="protein sequence ID" value="MCU9614623.1"/>
    <property type="molecule type" value="Genomic_DNA"/>
</dbReference>
<dbReference type="Proteomes" id="UP001209318">
    <property type="component" value="Unassembled WGS sequence"/>
</dbReference>